<dbReference type="InterPro" id="IPR036390">
    <property type="entry name" value="WH_DNA-bd_sf"/>
</dbReference>
<dbReference type="PROSITE" id="PS00894">
    <property type="entry name" value="HTH_DEOR_1"/>
    <property type="match status" value="1"/>
</dbReference>
<dbReference type="Gene3D" id="3.40.50.1360">
    <property type="match status" value="1"/>
</dbReference>
<evidence type="ECO:0000256" key="2">
    <source>
        <dbReference type="ARBA" id="ARBA00023125"/>
    </source>
</evidence>
<protein>
    <submittedName>
        <fullName evidence="5">Transcriptional regulator, DeoR family</fullName>
    </submittedName>
</protein>
<dbReference type="Pfam" id="PF00455">
    <property type="entry name" value="DeoRC"/>
    <property type="match status" value="1"/>
</dbReference>
<name>A0A1G8LZY5_9GAMM</name>
<keyword evidence="2" id="KW-0238">DNA-binding</keyword>
<dbReference type="Gene3D" id="1.10.10.10">
    <property type="entry name" value="Winged helix-like DNA-binding domain superfamily/Winged helix DNA-binding domain"/>
    <property type="match status" value="1"/>
</dbReference>
<keyword evidence="1" id="KW-0805">Transcription regulation</keyword>
<dbReference type="InterPro" id="IPR001034">
    <property type="entry name" value="DeoR_HTH"/>
</dbReference>
<dbReference type="PROSITE" id="PS51000">
    <property type="entry name" value="HTH_DEOR_2"/>
    <property type="match status" value="1"/>
</dbReference>
<dbReference type="PANTHER" id="PTHR30363">
    <property type="entry name" value="HTH-TYPE TRANSCRIPTIONAL REGULATOR SRLR-RELATED"/>
    <property type="match status" value="1"/>
</dbReference>
<dbReference type="SMART" id="SM00420">
    <property type="entry name" value="HTH_DEOR"/>
    <property type="match status" value="1"/>
</dbReference>
<dbReference type="EMBL" id="FNDG01000020">
    <property type="protein sequence ID" value="SDI61261.1"/>
    <property type="molecule type" value="Genomic_DNA"/>
</dbReference>
<reference evidence="5 6" key="1">
    <citation type="submission" date="2016-10" db="EMBL/GenBank/DDBJ databases">
        <authorList>
            <person name="de Groot N.N."/>
        </authorList>
    </citation>
    <scope>NUCLEOTIDE SEQUENCE [LARGE SCALE GENOMIC DNA]</scope>
    <source>
        <strain evidence="5 6">LMG 18387</strain>
    </source>
</reference>
<dbReference type="PANTHER" id="PTHR30363:SF44">
    <property type="entry name" value="AGA OPERON TRANSCRIPTIONAL REPRESSOR-RELATED"/>
    <property type="match status" value="1"/>
</dbReference>
<keyword evidence="3" id="KW-0804">Transcription</keyword>
<dbReference type="Pfam" id="PF08220">
    <property type="entry name" value="HTH_DeoR"/>
    <property type="match status" value="1"/>
</dbReference>
<dbReference type="SMART" id="SM01134">
    <property type="entry name" value="DeoRC"/>
    <property type="match status" value="1"/>
</dbReference>
<gene>
    <name evidence="5" type="ORF">SAMN05216588_12065</name>
</gene>
<dbReference type="InterPro" id="IPR050313">
    <property type="entry name" value="Carb_Metab_HTH_regulators"/>
</dbReference>
<dbReference type="Proteomes" id="UP000198606">
    <property type="component" value="Unassembled WGS sequence"/>
</dbReference>
<dbReference type="GO" id="GO:0003677">
    <property type="term" value="F:DNA binding"/>
    <property type="evidence" value="ECO:0007669"/>
    <property type="project" value="UniProtKB-KW"/>
</dbReference>
<feature type="domain" description="HTH deoR-type" evidence="4">
    <location>
        <begin position="4"/>
        <end position="59"/>
    </location>
</feature>
<evidence type="ECO:0000259" key="4">
    <source>
        <dbReference type="PROSITE" id="PS51000"/>
    </source>
</evidence>
<dbReference type="SUPFAM" id="SSF46785">
    <property type="entry name" value="Winged helix' DNA-binding domain"/>
    <property type="match status" value="1"/>
</dbReference>
<dbReference type="GO" id="GO:0003700">
    <property type="term" value="F:DNA-binding transcription factor activity"/>
    <property type="evidence" value="ECO:0007669"/>
    <property type="project" value="InterPro"/>
</dbReference>
<evidence type="ECO:0000313" key="6">
    <source>
        <dbReference type="Proteomes" id="UP000198606"/>
    </source>
</evidence>
<dbReference type="PRINTS" id="PR00037">
    <property type="entry name" value="HTHLACR"/>
</dbReference>
<dbReference type="AlphaFoldDB" id="A0A1G8LZY5"/>
<organism evidence="5 6">
    <name type="scientific">Phytopseudomonas flavescens</name>
    <dbReference type="NCBI Taxonomy" id="29435"/>
    <lineage>
        <taxon>Bacteria</taxon>
        <taxon>Pseudomonadati</taxon>
        <taxon>Pseudomonadota</taxon>
        <taxon>Gammaproteobacteria</taxon>
        <taxon>Pseudomonadales</taxon>
        <taxon>Pseudomonadaceae</taxon>
        <taxon>Phytopseudomonas</taxon>
    </lineage>
</organism>
<dbReference type="InterPro" id="IPR014036">
    <property type="entry name" value="DeoR-like_C"/>
</dbReference>
<dbReference type="InterPro" id="IPR018356">
    <property type="entry name" value="Tscrpt_reg_HTH_DeoR_CS"/>
</dbReference>
<dbReference type="STRING" id="29435.SAMN05216588_12065"/>
<sequence length="255" mass="27696">MKVAKRRQAIIELVLSNNGNVNVETLCKSLDVSEATVRRDLTSLAEQGMIMRTYGGATHIGKHAPEASLEERSSHSSLEKQRIARAALAHVQDNDTLLLDGGTSTASLARLLHERSGLHVITNNLLALESLHELPQGRVTVLGGDLRPGSMATFGPAAMAMLERLSADKVFVSADGVVAGRGLCEASASQAYLKDLMIRQAAEVFVLADASKLGRDQQQYWTPLNTRWTLITTGTTDQLADFDSDPRVIQERLPR</sequence>
<dbReference type="InterPro" id="IPR036388">
    <property type="entry name" value="WH-like_DNA-bd_sf"/>
</dbReference>
<dbReference type="SUPFAM" id="SSF100950">
    <property type="entry name" value="NagB/RpiA/CoA transferase-like"/>
    <property type="match status" value="1"/>
</dbReference>
<accession>A0A1G8LZY5</accession>
<dbReference type="InterPro" id="IPR037171">
    <property type="entry name" value="NagB/RpiA_transferase-like"/>
</dbReference>
<proteinExistence type="predicted"/>
<evidence type="ECO:0000256" key="1">
    <source>
        <dbReference type="ARBA" id="ARBA00023015"/>
    </source>
</evidence>
<evidence type="ECO:0000256" key="3">
    <source>
        <dbReference type="ARBA" id="ARBA00023163"/>
    </source>
</evidence>
<evidence type="ECO:0000313" key="5">
    <source>
        <dbReference type="EMBL" id="SDI61261.1"/>
    </source>
</evidence>
<dbReference type="RefSeq" id="WP_084307953.1">
    <property type="nucleotide sequence ID" value="NZ_FNDG01000020.1"/>
</dbReference>